<dbReference type="Proteomes" id="UP000186323">
    <property type="component" value="Chromosome I"/>
</dbReference>
<dbReference type="OrthoDB" id="5518169at2"/>
<name>A0A1K1LB72_9BACT</name>
<dbReference type="AlphaFoldDB" id="A0A1K1LB72"/>
<sequence>MANLKETAQWEDGIYRIELTDPVVGGEDGIDNIQAKQLGNRTLYLKKKLEGMEGTVDGYAPDMQEALFAGLKLGLDLGALAMKEHEQTRLTRFQELRATVKNRGVKSGVTLSKSSTATRNISCSDGVVFMNGREYPVANQTNTASVASNTTEKSGVVIIYMFQTEAGIIDVAATTLNGPMPDGAIELARATVPAGNTEENDPYLESVTITDSARREPGWPNIQKAPATVSVALNRTLPDADYQVMPEILSCAGGGHQAGEARVRDKLKNGFKLTVNGTADDVDVRLLVAHPAI</sequence>
<keyword evidence="2" id="KW-1185">Reference proteome</keyword>
<protein>
    <submittedName>
        <fullName evidence="1">Phage tail fiber protein</fullName>
    </submittedName>
</protein>
<dbReference type="EMBL" id="LT630450">
    <property type="protein sequence ID" value="SFV71963.1"/>
    <property type="molecule type" value="Genomic_DNA"/>
</dbReference>
<proteinExistence type="predicted"/>
<organism evidence="1 2">
    <name type="scientific">Desulfovibrio piger</name>
    <dbReference type="NCBI Taxonomy" id="901"/>
    <lineage>
        <taxon>Bacteria</taxon>
        <taxon>Pseudomonadati</taxon>
        <taxon>Thermodesulfobacteriota</taxon>
        <taxon>Desulfovibrionia</taxon>
        <taxon>Desulfovibrionales</taxon>
        <taxon>Desulfovibrionaceae</taxon>
        <taxon>Desulfovibrio</taxon>
    </lineage>
</organism>
<evidence type="ECO:0000313" key="1">
    <source>
        <dbReference type="EMBL" id="SFV71963.1"/>
    </source>
</evidence>
<dbReference type="RefSeq" id="WP_156831591.1">
    <property type="nucleotide sequence ID" value="NZ_LT630450.1"/>
</dbReference>
<accession>A0A1K1LB72</accession>
<evidence type="ECO:0000313" key="2">
    <source>
        <dbReference type="Proteomes" id="UP000186323"/>
    </source>
</evidence>
<reference evidence="2" key="1">
    <citation type="submission" date="2016-10" db="EMBL/GenBank/DDBJ databases">
        <authorList>
            <person name="Wegmann U."/>
        </authorList>
    </citation>
    <scope>NUCLEOTIDE SEQUENCE [LARGE SCALE GENOMIC DNA]</scope>
</reference>
<gene>
    <name evidence="1" type="ORF">DESPIGER_0058</name>
</gene>
<dbReference type="KEGG" id="dpg:DESPIGER_0058"/>